<accession>A0A3E0G4V2</accession>
<sequence>MRVVKILSPRKAGRSLAVVIVSAVLALAGAGTASAAYHGPWQSVAWANDGTTPDVVGDCNQNDGGVVPHYCHYHEVQTYDQLGGVHQVGNLLSNCGSNATLTQTITQTYTTISSYSYSRTSEFSTNVGLQMEEGFTGGVSASMSKTQTWTVGTMVSTASSIAITVPAHSRGALYFQPRIHVSQGWLEVNYWERNHGHYFWYYPGQGTTGVTVKVPIQNSDHTFSGIFSTRSTPC</sequence>
<evidence type="ECO:0000256" key="1">
    <source>
        <dbReference type="SAM" id="SignalP"/>
    </source>
</evidence>
<feature type="chain" id="PRO_5017755013" evidence="1">
    <location>
        <begin position="36"/>
        <end position="234"/>
    </location>
</feature>
<organism evidence="2 3">
    <name type="scientific">Kutzneria buriramensis</name>
    <dbReference type="NCBI Taxonomy" id="1045776"/>
    <lineage>
        <taxon>Bacteria</taxon>
        <taxon>Bacillati</taxon>
        <taxon>Actinomycetota</taxon>
        <taxon>Actinomycetes</taxon>
        <taxon>Pseudonocardiales</taxon>
        <taxon>Pseudonocardiaceae</taxon>
        <taxon>Kutzneria</taxon>
    </lineage>
</organism>
<dbReference type="EMBL" id="QUNO01000044">
    <property type="protein sequence ID" value="REH17834.1"/>
    <property type="molecule type" value="Genomic_DNA"/>
</dbReference>
<comment type="caution">
    <text evidence="2">The sequence shown here is derived from an EMBL/GenBank/DDBJ whole genome shotgun (WGS) entry which is preliminary data.</text>
</comment>
<gene>
    <name evidence="2" type="ORF">BCF44_14410</name>
</gene>
<keyword evidence="3" id="KW-1185">Reference proteome</keyword>
<name>A0A3E0G4V2_9PSEU</name>
<evidence type="ECO:0000313" key="3">
    <source>
        <dbReference type="Proteomes" id="UP000256269"/>
    </source>
</evidence>
<dbReference type="AlphaFoldDB" id="A0A3E0G4V2"/>
<proteinExistence type="predicted"/>
<protein>
    <submittedName>
        <fullName evidence="2">Uncharacterized protein</fullName>
    </submittedName>
</protein>
<evidence type="ECO:0000313" key="2">
    <source>
        <dbReference type="EMBL" id="REH17834.1"/>
    </source>
</evidence>
<reference evidence="2 3" key="1">
    <citation type="submission" date="2018-08" db="EMBL/GenBank/DDBJ databases">
        <title>Genomic Encyclopedia of Archaeal and Bacterial Type Strains, Phase II (KMG-II): from individual species to whole genera.</title>
        <authorList>
            <person name="Goeker M."/>
        </authorList>
    </citation>
    <scope>NUCLEOTIDE SEQUENCE [LARGE SCALE GENOMIC DNA]</scope>
    <source>
        <strain evidence="2 3">DSM 45791</strain>
    </source>
</reference>
<feature type="signal peptide" evidence="1">
    <location>
        <begin position="1"/>
        <end position="35"/>
    </location>
</feature>
<dbReference type="Proteomes" id="UP000256269">
    <property type="component" value="Unassembled WGS sequence"/>
</dbReference>
<keyword evidence="1" id="KW-0732">Signal</keyword>
<dbReference type="SUPFAM" id="SSF56973">
    <property type="entry name" value="Aerolisin/ETX pore-forming domain"/>
    <property type="match status" value="1"/>
</dbReference>